<proteinExistence type="predicted"/>
<evidence type="ECO:0008006" key="5">
    <source>
        <dbReference type="Google" id="ProtNLM"/>
    </source>
</evidence>
<keyword evidence="2" id="KW-0732">Signal</keyword>
<gene>
    <name evidence="3" type="ORF">DIZ78_00035</name>
</gene>
<reference evidence="3 4" key="1">
    <citation type="journal article" date="2018" name="ISME J.">
        <title>Endosymbiont genomes yield clues of tubeworm success.</title>
        <authorList>
            <person name="Li Y."/>
            <person name="Liles M.R."/>
            <person name="Halanych K.M."/>
        </authorList>
    </citation>
    <scope>NUCLEOTIDE SEQUENCE [LARGE SCALE GENOMIC DNA]</scope>
    <source>
        <strain evidence="3">A1462</strain>
    </source>
</reference>
<feature type="chain" id="PRO_5016785602" description="Peptidoglycan-binding protein CsiV" evidence="2">
    <location>
        <begin position="29"/>
        <end position="269"/>
    </location>
</feature>
<accession>A0A370DUP4</accession>
<evidence type="ECO:0000313" key="4">
    <source>
        <dbReference type="Proteomes" id="UP000254771"/>
    </source>
</evidence>
<evidence type="ECO:0000313" key="3">
    <source>
        <dbReference type="EMBL" id="RDH88370.1"/>
    </source>
</evidence>
<dbReference type="InterPro" id="IPR021241">
    <property type="entry name" value="CsiV"/>
</dbReference>
<name>A0A370DUP4_9GAMM</name>
<dbReference type="AlphaFoldDB" id="A0A370DUP4"/>
<comment type="caution">
    <text evidence="3">The sequence shown here is derived from an EMBL/GenBank/DDBJ whole genome shotgun (WGS) entry which is preliminary data.</text>
</comment>
<organism evidence="3 4">
    <name type="scientific">endosymbiont of Escarpia spicata</name>
    <dbReference type="NCBI Taxonomy" id="2200908"/>
    <lineage>
        <taxon>Bacteria</taxon>
        <taxon>Pseudomonadati</taxon>
        <taxon>Pseudomonadota</taxon>
        <taxon>Gammaproteobacteria</taxon>
        <taxon>sulfur-oxidizing symbionts</taxon>
    </lineage>
</organism>
<feature type="region of interest" description="Disordered" evidence="1">
    <location>
        <begin position="241"/>
        <end position="269"/>
    </location>
</feature>
<dbReference type="Pfam" id="PF10972">
    <property type="entry name" value="CsiV"/>
    <property type="match status" value="1"/>
</dbReference>
<sequence>MSWKVQNRRKYWLPVALILSLAATIATAEEQPEEEAPPWYQFEILIFERISAGAGSTEFWPEDPGTPSRLNAIPLTEAQTQKIGLRKPIETAASSAPDPFRPLAKSEWQLGEQHQHLSRSRNYKPLLHVAWRQQVIEPDQSQQLLLELPRSSNPQSAIDEPLRLEGTIRVGVKRYLHLEADLLLRQWETEDGTRGDSLEFRPAFRAFRMQSQRRMRSGEVHYLDHPIIGVLFLASRYELPTEPEPVEDETPVDGEVESQPKQEPVSTSS</sequence>
<evidence type="ECO:0000256" key="1">
    <source>
        <dbReference type="SAM" id="MobiDB-lite"/>
    </source>
</evidence>
<feature type="compositionally biased region" description="Acidic residues" evidence="1">
    <location>
        <begin position="244"/>
        <end position="256"/>
    </location>
</feature>
<keyword evidence="4" id="KW-1185">Reference proteome</keyword>
<dbReference type="EMBL" id="QFXE01000001">
    <property type="protein sequence ID" value="RDH88370.1"/>
    <property type="molecule type" value="Genomic_DNA"/>
</dbReference>
<dbReference type="Proteomes" id="UP000254771">
    <property type="component" value="Unassembled WGS sequence"/>
</dbReference>
<feature type="compositionally biased region" description="Polar residues" evidence="1">
    <location>
        <begin position="259"/>
        <end position="269"/>
    </location>
</feature>
<evidence type="ECO:0000256" key="2">
    <source>
        <dbReference type="SAM" id="SignalP"/>
    </source>
</evidence>
<feature type="signal peptide" evidence="2">
    <location>
        <begin position="1"/>
        <end position="28"/>
    </location>
</feature>
<protein>
    <recommendedName>
        <fullName evidence="5">Peptidoglycan-binding protein CsiV</fullName>
    </recommendedName>
</protein>